<accession>A0A9P6IJ39</accession>
<evidence type="ECO:0000313" key="2">
    <source>
        <dbReference type="EMBL" id="KAF9880960.1"/>
    </source>
</evidence>
<name>A0A9P6IJ39_9PEZI</name>
<proteinExistence type="predicted"/>
<evidence type="ECO:0000313" key="3">
    <source>
        <dbReference type="Proteomes" id="UP000781932"/>
    </source>
</evidence>
<protein>
    <submittedName>
        <fullName evidence="2">Uncharacterized protein</fullName>
    </submittedName>
</protein>
<feature type="region of interest" description="Disordered" evidence="1">
    <location>
        <begin position="48"/>
        <end position="76"/>
    </location>
</feature>
<gene>
    <name evidence="2" type="ORF">CkaCkLH20_02002</name>
</gene>
<dbReference type="EMBL" id="JAATWM020000004">
    <property type="protein sequence ID" value="KAF9880960.1"/>
    <property type="molecule type" value="Genomic_DNA"/>
</dbReference>
<comment type="caution">
    <text evidence="2">The sequence shown here is derived from an EMBL/GenBank/DDBJ whole genome shotgun (WGS) entry which is preliminary data.</text>
</comment>
<sequence length="135" mass="14739">MCYIIDSTCSLCYKPICMKINICPQVSNGSISLSDEISNYEILKNSKQNEEETLNATNSTNEDSGSNSGIPDSIRSPRIRAVLQKSKVGDKISFDITEDLVVTTNLVDKRPTKSPAVSEMAEITIQSNTSGSEQL</sequence>
<organism evidence="2 3">
    <name type="scientific">Colletotrichum karsti</name>
    <dbReference type="NCBI Taxonomy" id="1095194"/>
    <lineage>
        <taxon>Eukaryota</taxon>
        <taxon>Fungi</taxon>
        <taxon>Dikarya</taxon>
        <taxon>Ascomycota</taxon>
        <taxon>Pezizomycotina</taxon>
        <taxon>Sordariomycetes</taxon>
        <taxon>Hypocreomycetidae</taxon>
        <taxon>Glomerellales</taxon>
        <taxon>Glomerellaceae</taxon>
        <taxon>Colletotrichum</taxon>
        <taxon>Colletotrichum boninense species complex</taxon>
    </lineage>
</organism>
<reference evidence="2" key="2">
    <citation type="submission" date="2020-11" db="EMBL/GenBank/DDBJ databases">
        <title>Whole genome sequencing of Colletotrichum sp.</title>
        <authorList>
            <person name="Li H."/>
        </authorList>
    </citation>
    <scope>NUCLEOTIDE SEQUENCE</scope>
    <source>
        <strain evidence="2">CkLH20</strain>
    </source>
</reference>
<dbReference type="GeneID" id="62157795"/>
<dbReference type="Proteomes" id="UP000781932">
    <property type="component" value="Unassembled WGS sequence"/>
</dbReference>
<feature type="compositionally biased region" description="Polar residues" evidence="1">
    <location>
        <begin position="54"/>
        <end position="70"/>
    </location>
</feature>
<evidence type="ECO:0000256" key="1">
    <source>
        <dbReference type="SAM" id="MobiDB-lite"/>
    </source>
</evidence>
<reference evidence="2" key="1">
    <citation type="submission" date="2020-03" db="EMBL/GenBank/DDBJ databases">
        <authorList>
            <person name="He L."/>
        </authorList>
    </citation>
    <scope>NUCLEOTIDE SEQUENCE</scope>
    <source>
        <strain evidence="2">CkLH20</strain>
    </source>
</reference>
<dbReference type="AlphaFoldDB" id="A0A9P6IJ39"/>
<dbReference type="RefSeq" id="XP_038750421.1">
    <property type="nucleotide sequence ID" value="XM_038884721.1"/>
</dbReference>
<keyword evidence="3" id="KW-1185">Reference proteome</keyword>